<dbReference type="PANTHER" id="PTHR33504">
    <property type="entry name" value="NADH DEHYDROGENASE (UBIQUINONE) 1 BETA SUBCOMPLEX, 4"/>
    <property type="match status" value="1"/>
</dbReference>
<dbReference type="InterPro" id="IPR000048">
    <property type="entry name" value="IQ_motif_EF-hand-BS"/>
</dbReference>
<dbReference type="EMBL" id="BRXU01000040">
    <property type="protein sequence ID" value="GLC61007.1"/>
    <property type="molecule type" value="Genomic_DNA"/>
</dbReference>
<sequence length="448" mass="50133">MERPPYMDDDDDDDGPGPSPYSDNYLAVFAATTIQRWWRGYRVRKEYLARRARIRKVEMEWATHHDVSYRTNMAARVIQTAWRAHRNHRIFLYYRDLIRFRERGDPRELLRVINPREAQLVDAAAGIHVRFRLGGTVFPPLVFYKIFTHRPVADICAFGPRDYAKEVRVTPGEIHNHARGTGGGGGGAAVTPLGPLLLGLPLAGSGGGGGRRGGGAAAAGVRTKKKHVFQEEEFEFDNSYREYLKPDGTIGLRSTKGWYERHENNGWRPVSERVLLDEDPVTTMTRLKRQPMFHYNPAVRREQRARMVKQRKREWLRKMYQEGTGIVLPSGSGDGAAAGGGIGGGGGPAAFDLNFNPDDLDDNQLDDKVDELLAWSEHLDFGSYFDDWTSMACTLASEAFVPEDEAPYLEEPPQTRGDVRLAFQAAGVPTVPFKGGPNAACGTVMPMR</sequence>
<dbReference type="Pfam" id="PF00612">
    <property type="entry name" value="IQ"/>
    <property type="match status" value="1"/>
</dbReference>
<keyword evidence="2" id="KW-1185">Reference proteome</keyword>
<protein>
    <submittedName>
        <fullName evidence="1">Uncharacterized protein</fullName>
    </submittedName>
</protein>
<dbReference type="PANTHER" id="PTHR33504:SF2">
    <property type="entry name" value="PROTEIN MFI"/>
    <property type="match status" value="1"/>
</dbReference>
<evidence type="ECO:0000313" key="2">
    <source>
        <dbReference type="Proteomes" id="UP001165080"/>
    </source>
</evidence>
<comment type="caution">
    <text evidence="1">The sequence shown here is derived from an EMBL/GenBank/DDBJ whole genome shotgun (WGS) entry which is preliminary data.</text>
</comment>
<dbReference type="CDD" id="cd23767">
    <property type="entry name" value="IQCD"/>
    <property type="match status" value="1"/>
</dbReference>
<dbReference type="AlphaFoldDB" id="A0A9W6BZA0"/>
<dbReference type="SMART" id="SM00015">
    <property type="entry name" value="IQ"/>
    <property type="match status" value="2"/>
</dbReference>
<proteinExistence type="predicted"/>
<name>A0A9W6BZA0_9CHLO</name>
<gene>
    <name evidence="1" type="primary">PLEST002514</name>
    <name evidence="1" type="ORF">PLESTB_001705300</name>
</gene>
<dbReference type="Gene3D" id="1.20.5.190">
    <property type="match status" value="1"/>
</dbReference>
<dbReference type="PROSITE" id="PS50096">
    <property type="entry name" value="IQ"/>
    <property type="match status" value="1"/>
</dbReference>
<organism evidence="1 2">
    <name type="scientific">Pleodorina starrii</name>
    <dbReference type="NCBI Taxonomy" id="330485"/>
    <lineage>
        <taxon>Eukaryota</taxon>
        <taxon>Viridiplantae</taxon>
        <taxon>Chlorophyta</taxon>
        <taxon>core chlorophytes</taxon>
        <taxon>Chlorophyceae</taxon>
        <taxon>CS clade</taxon>
        <taxon>Chlamydomonadales</taxon>
        <taxon>Volvocaceae</taxon>
        <taxon>Pleodorina</taxon>
    </lineage>
</organism>
<accession>A0A9W6BZA0</accession>
<reference evidence="1 2" key="1">
    <citation type="journal article" date="2023" name="Commun. Biol.">
        <title>Reorganization of the ancestral sex-determining regions during the evolution of trioecy in Pleodorina starrii.</title>
        <authorList>
            <person name="Takahashi K."/>
            <person name="Suzuki S."/>
            <person name="Kawai-Toyooka H."/>
            <person name="Yamamoto K."/>
            <person name="Hamaji T."/>
            <person name="Ootsuki R."/>
            <person name="Yamaguchi H."/>
            <person name="Kawachi M."/>
            <person name="Higashiyama T."/>
            <person name="Nozaki H."/>
        </authorList>
    </citation>
    <scope>NUCLEOTIDE SEQUENCE [LARGE SCALE GENOMIC DNA]</scope>
    <source>
        <strain evidence="1 2">NIES-4479</strain>
    </source>
</reference>
<dbReference type="Proteomes" id="UP001165080">
    <property type="component" value="Unassembled WGS sequence"/>
</dbReference>
<evidence type="ECO:0000313" key="1">
    <source>
        <dbReference type="EMBL" id="GLC61007.1"/>
    </source>
</evidence>